<organism evidence="7 8">
    <name type="scientific">Agathobacter ruminis</name>
    <dbReference type="NCBI Taxonomy" id="1712665"/>
    <lineage>
        <taxon>Bacteria</taxon>
        <taxon>Bacillati</taxon>
        <taxon>Bacillota</taxon>
        <taxon>Clostridia</taxon>
        <taxon>Lachnospirales</taxon>
        <taxon>Lachnospiraceae</taxon>
        <taxon>Agathobacter</taxon>
    </lineage>
</organism>
<keyword evidence="8" id="KW-1185">Reference proteome</keyword>
<dbReference type="SUPFAM" id="SSF53335">
    <property type="entry name" value="S-adenosyl-L-methionine-dependent methyltransferases"/>
    <property type="match status" value="1"/>
</dbReference>
<evidence type="ECO:0000256" key="1">
    <source>
        <dbReference type="ARBA" id="ARBA00006594"/>
    </source>
</evidence>
<dbReference type="RefSeq" id="WP_099386328.1">
    <property type="nucleotide sequence ID" value="NZ_JANSWH010000052.1"/>
</dbReference>
<evidence type="ECO:0000259" key="6">
    <source>
        <dbReference type="Pfam" id="PF01555"/>
    </source>
</evidence>
<evidence type="ECO:0000256" key="4">
    <source>
        <dbReference type="ARBA" id="ARBA00022691"/>
    </source>
</evidence>
<evidence type="ECO:0000313" key="8">
    <source>
        <dbReference type="Proteomes" id="UP000224563"/>
    </source>
</evidence>
<reference evidence="7 8" key="2">
    <citation type="submission" date="2017-10" db="EMBL/GenBank/DDBJ databases">
        <authorList>
            <person name="Banno H."/>
            <person name="Chua N.-H."/>
        </authorList>
    </citation>
    <scope>NUCLEOTIDE SEQUENCE [LARGE SCALE GENOMIC DNA]</scope>
    <source>
        <strain evidence="7 8">JK623</strain>
    </source>
</reference>
<dbReference type="InterPro" id="IPR029063">
    <property type="entry name" value="SAM-dependent_MTases_sf"/>
</dbReference>
<dbReference type="PROSITE" id="PS00092">
    <property type="entry name" value="N6_MTASE"/>
    <property type="match status" value="1"/>
</dbReference>
<dbReference type="GO" id="GO:0008170">
    <property type="term" value="F:N-methyltransferase activity"/>
    <property type="evidence" value="ECO:0007669"/>
    <property type="project" value="InterPro"/>
</dbReference>
<evidence type="ECO:0000256" key="2">
    <source>
        <dbReference type="ARBA" id="ARBA00022603"/>
    </source>
</evidence>
<keyword evidence="5" id="KW-0680">Restriction system</keyword>
<evidence type="ECO:0000256" key="3">
    <source>
        <dbReference type="ARBA" id="ARBA00022679"/>
    </source>
</evidence>
<dbReference type="GO" id="GO:0003677">
    <property type="term" value="F:DNA binding"/>
    <property type="evidence" value="ECO:0007669"/>
    <property type="project" value="InterPro"/>
</dbReference>
<protein>
    <submittedName>
        <fullName evidence="7">Site-specific DNA-methyltransferase</fullName>
    </submittedName>
</protein>
<gene>
    <name evidence="7" type="ORF">CSX02_08325</name>
</gene>
<evidence type="ECO:0000256" key="5">
    <source>
        <dbReference type="ARBA" id="ARBA00022747"/>
    </source>
</evidence>
<dbReference type="Gene3D" id="3.40.50.150">
    <property type="entry name" value="Vaccinia Virus protein VP39"/>
    <property type="match status" value="1"/>
</dbReference>
<comment type="caution">
    <text evidence="7">The sequence shown here is derived from an EMBL/GenBank/DDBJ whole genome shotgun (WGS) entry which is preliminary data.</text>
</comment>
<evidence type="ECO:0000313" key="7">
    <source>
        <dbReference type="EMBL" id="PHU37328.1"/>
    </source>
</evidence>
<sequence length="694" mass="78976">MAAIHDLLAQVQDEALRARLEQEINRLSKTKKFGLVFEEHLPECTPLYDIPIKRGSTVAKKTGAVSDMYEVSAIKDGVATCYHKVTEEKEEIPVQELVSVAQFGEPIYPYLKPIDSICNAPDSDLWHTLIEADNYHALQLLEYLYAGKVDCIYIDPPYNTGAKDWKYNNDYVDSVDAYRHSKWLSFIKRRLLLAKKLLNPTDSVLIITIDEKEYLHLGCLLEELFPEARIQMISTVINPTGTKRADEFSRTNEFIFFVRIGQCTIEQVAEVKTVASKSEVHWEPLRRHTASNIRDVQHPNQFFPLFIDVNTNDIVEIGENLPFGTDISTVEPRENCETVWPIRDNGVEMMWGLKRETFIKRLESGYVKIGRHTPNKPQKYSISYLASGTIEDIEAGKATIKGYDEHGAVKAYYEEGKKAIPTTQWANSSHDAKVFGTLLLQQILLDRKFPFPKSLYAVKDCINLFVANKKNALIVDFFAGSGTTMHAVNLLNKEDGGHRRCIMVTNNEMNGDEESELIKRGYKPGDAEWENHGIARYITWPRTTCVIKGEDVKGKRIEGSYDGSDIPIAEGFKSNVAFLKLGFLDKTSVALGRQLAELYPVLWLKAGAHGPCPALENDKAYMQIFPENEFAILIDEKHFQEFNEEVSKHPEIQTIYVVTDSEAGYREMIAGYGDKDTYQLYRDYLDNFRISIGR</sequence>
<reference evidence="7 8" key="1">
    <citation type="submission" date="2017-10" db="EMBL/GenBank/DDBJ databases">
        <title>Resolving the taxonomy of Roseburia spp., Eubacterium rectale and Agathobacter spp. through phylogenomic analysis.</title>
        <authorList>
            <person name="Sheridan P.O."/>
            <person name="Walker A.W."/>
            <person name="Duncan S.H."/>
            <person name="Scott K.P."/>
            <person name="Toole P.W.O."/>
            <person name="Luis P."/>
            <person name="Flint H.J."/>
        </authorList>
    </citation>
    <scope>NUCLEOTIDE SEQUENCE [LARGE SCALE GENOMIC DNA]</scope>
    <source>
        <strain evidence="7 8">JK623</strain>
    </source>
</reference>
<dbReference type="GO" id="GO:0032259">
    <property type="term" value="P:methylation"/>
    <property type="evidence" value="ECO:0007669"/>
    <property type="project" value="UniProtKB-KW"/>
</dbReference>
<dbReference type="InterPro" id="IPR002052">
    <property type="entry name" value="DNA_methylase_N6_adenine_CS"/>
</dbReference>
<comment type="similarity">
    <text evidence="1">Belongs to the N(4)/N(6)-methyltransferase family.</text>
</comment>
<dbReference type="PRINTS" id="PR00506">
    <property type="entry name" value="D21N6MTFRASE"/>
</dbReference>
<dbReference type="InterPro" id="IPR002941">
    <property type="entry name" value="DNA_methylase_N4/N6"/>
</dbReference>
<accession>A0A2G3E233</accession>
<keyword evidence="2 7" id="KW-0489">Methyltransferase</keyword>
<keyword evidence="4" id="KW-0949">S-adenosyl-L-methionine</keyword>
<dbReference type="Proteomes" id="UP000224563">
    <property type="component" value="Unassembled WGS sequence"/>
</dbReference>
<dbReference type="EMBL" id="PDYG01000064">
    <property type="protein sequence ID" value="PHU37328.1"/>
    <property type="molecule type" value="Genomic_DNA"/>
</dbReference>
<keyword evidence="3 7" id="KW-0808">Transferase</keyword>
<dbReference type="GO" id="GO:0009307">
    <property type="term" value="P:DNA restriction-modification system"/>
    <property type="evidence" value="ECO:0007669"/>
    <property type="project" value="UniProtKB-KW"/>
</dbReference>
<dbReference type="AlphaFoldDB" id="A0A2G3E233"/>
<dbReference type="InterPro" id="IPR002295">
    <property type="entry name" value="N4/N6-MTase_EcoPI_Mod-like"/>
</dbReference>
<dbReference type="Pfam" id="PF01555">
    <property type="entry name" value="N6_N4_Mtase"/>
    <property type="match status" value="1"/>
</dbReference>
<name>A0A2G3E233_9FIRM</name>
<proteinExistence type="inferred from homology"/>
<feature type="domain" description="DNA methylase N-4/N-6" evidence="6">
    <location>
        <begin position="149"/>
        <end position="494"/>
    </location>
</feature>